<evidence type="ECO:0000313" key="2">
    <source>
        <dbReference type="EMBL" id="CAI8034054.1"/>
    </source>
</evidence>
<name>A0AA35SR42_GEOBA</name>
<sequence>MLAPPPEAVESRDRGALDDAGRQHYLDSLERRLGKLEGGGGSGRKNQLSSKDILQSLSEAKDDHMQQRGTEVSRNGPHSSSWSGGGGGSGTGRQSPFSIRNDFADVDLSSGVSVIGEVEGGRGKRVGMEGGGEERPVSGSSIWTCCFRCQGGGGRRGGYSRAGRGGYEVDEDRSRLVDCDELSLEWQSQDINDIT</sequence>
<dbReference type="EMBL" id="CASHTH010002709">
    <property type="protein sequence ID" value="CAI8034054.1"/>
    <property type="molecule type" value="Genomic_DNA"/>
</dbReference>
<dbReference type="AlphaFoldDB" id="A0AA35SR42"/>
<evidence type="ECO:0000313" key="3">
    <source>
        <dbReference type="Proteomes" id="UP001174909"/>
    </source>
</evidence>
<evidence type="ECO:0000256" key="1">
    <source>
        <dbReference type="SAM" id="MobiDB-lite"/>
    </source>
</evidence>
<organism evidence="2 3">
    <name type="scientific">Geodia barretti</name>
    <name type="common">Barrett's horny sponge</name>
    <dbReference type="NCBI Taxonomy" id="519541"/>
    <lineage>
        <taxon>Eukaryota</taxon>
        <taxon>Metazoa</taxon>
        <taxon>Porifera</taxon>
        <taxon>Demospongiae</taxon>
        <taxon>Heteroscleromorpha</taxon>
        <taxon>Tetractinellida</taxon>
        <taxon>Astrophorina</taxon>
        <taxon>Geodiidae</taxon>
        <taxon>Geodia</taxon>
    </lineage>
</organism>
<dbReference type="Proteomes" id="UP001174909">
    <property type="component" value="Unassembled WGS sequence"/>
</dbReference>
<reference evidence="2" key="1">
    <citation type="submission" date="2023-03" db="EMBL/GenBank/DDBJ databases">
        <authorList>
            <person name="Steffen K."/>
            <person name="Cardenas P."/>
        </authorList>
    </citation>
    <scope>NUCLEOTIDE SEQUENCE</scope>
</reference>
<feature type="compositionally biased region" description="Basic and acidic residues" evidence="1">
    <location>
        <begin position="9"/>
        <end position="35"/>
    </location>
</feature>
<comment type="caution">
    <text evidence="2">The sequence shown here is derived from an EMBL/GenBank/DDBJ whole genome shotgun (WGS) entry which is preliminary data.</text>
</comment>
<feature type="compositionally biased region" description="Polar residues" evidence="1">
    <location>
        <begin position="67"/>
        <end position="78"/>
    </location>
</feature>
<feature type="region of interest" description="Disordered" evidence="1">
    <location>
        <begin position="1"/>
        <end position="102"/>
    </location>
</feature>
<keyword evidence="3" id="KW-1185">Reference proteome</keyword>
<proteinExistence type="predicted"/>
<protein>
    <submittedName>
        <fullName evidence="2">Uncharacterized protein</fullName>
    </submittedName>
</protein>
<feature type="compositionally biased region" description="Polar residues" evidence="1">
    <location>
        <begin position="46"/>
        <end position="58"/>
    </location>
</feature>
<accession>A0AA35SR42</accession>
<gene>
    <name evidence="2" type="ORF">GBAR_LOCUS19207</name>
</gene>